<organism evidence="7 8">
    <name type="scientific">Cynara cardunculus var. scolymus</name>
    <name type="common">Globe artichoke</name>
    <name type="synonym">Cynara scolymus</name>
    <dbReference type="NCBI Taxonomy" id="59895"/>
    <lineage>
        <taxon>Eukaryota</taxon>
        <taxon>Viridiplantae</taxon>
        <taxon>Streptophyta</taxon>
        <taxon>Embryophyta</taxon>
        <taxon>Tracheophyta</taxon>
        <taxon>Spermatophyta</taxon>
        <taxon>Magnoliopsida</taxon>
        <taxon>eudicotyledons</taxon>
        <taxon>Gunneridae</taxon>
        <taxon>Pentapetalae</taxon>
        <taxon>asterids</taxon>
        <taxon>campanulids</taxon>
        <taxon>Asterales</taxon>
        <taxon>Asteraceae</taxon>
        <taxon>Carduoideae</taxon>
        <taxon>Cardueae</taxon>
        <taxon>Carduinae</taxon>
        <taxon>Cynara</taxon>
    </lineage>
</organism>
<accession>A0A103XE97</accession>
<dbReference type="GO" id="GO:0005886">
    <property type="term" value="C:plasma membrane"/>
    <property type="evidence" value="ECO:0007669"/>
    <property type="project" value="UniProtKB-SubCell"/>
</dbReference>
<keyword evidence="3 6" id="KW-0812">Transmembrane</keyword>
<evidence type="ECO:0000256" key="3">
    <source>
        <dbReference type="ARBA" id="ARBA00022692"/>
    </source>
</evidence>
<gene>
    <name evidence="7" type="ORF">Ccrd_008921</name>
</gene>
<keyword evidence="5" id="KW-0472">Membrane</keyword>
<reference evidence="7 8" key="1">
    <citation type="journal article" date="2016" name="Sci. Rep.">
        <title>The genome sequence of the outbreeding globe artichoke constructed de novo incorporating a phase-aware low-pass sequencing strategy of F1 progeny.</title>
        <authorList>
            <person name="Scaglione D."/>
            <person name="Reyes-Chin-Wo S."/>
            <person name="Acquadro A."/>
            <person name="Froenicke L."/>
            <person name="Portis E."/>
            <person name="Beitel C."/>
            <person name="Tirone M."/>
            <person name="Mauro R."/>
            <person name="Lo Monaco A."/>
            <person name="Mauromicale G."/>
            <person name="Faccioli P."/>
            <person name="Cattivelli L."/>
            <person name="Rieseberg L."/>
            <person name="Michelmore R."/>
            <person name="Lanteri S."/>
        </authorList>
    </citation>
    <scope>NUCLEOTIDE SEQUENCE [LARGE SCALE GENOMIC DNA]</scope>
    <source>
        <strain evidence="7">2C</strain>
    </source>
</reference>
<dbReference type="InterPro" id="IPR001694">
    <property type="entry name" value="NADH_UbQ_OxRdtase_su1/FPO"/>
</dbReference>
<keyword evidence="8" id="KW-1185">Reference proteome</keyword>
<dbReference type="Pfam" id="PF00146">
    <property type="entry name" value="NADHdh"/>
    <property type="match status" value="1"/>
</dbReference>
<evidence type="ECO:0000313" key="8">
    <source>
        <dbReference type="Proteomes" id="UP000243975"/>
    </source>
</evidence>
<dbReference type="GO" id="GO:0009060">
    <property type="term" value="P:aerobic respiration"/>
    <property type="evidence" value="ECO:0007669"/>
    <property type="project" value="TreeGrafter"/>
</dbReference>
<dbReference type="Gramene" id="KVH89091">
    <property type="protein sequence ID" value="KVH89091"/>
    <property type="gene ID" value="Ccrd_008921"/>
</dbReference>
<dbReference type="STRING" id="59895.A0A103XE97"/>
<keyword evidence="4" id="KW-1133">Transmembrane helix</keyword>
<dbReference type="PANTHER" id="PTHR11432:SF3">
    <property type="entry name" value="NADH-UBIQUINONE OXIDOREDUCTASE CHAIN 1"/>
    <property type="match status" value="1"/>
</dbReference>
<protein>
    <submittedName>
        <fullName evidence="7">NADH:ubiquinone oxidoreductase, subunit 1/F420H2 oxidoreductase subunit H</fullName>
    </submittedName>
</protein>
<comment type="similarity">
    <text evidence="2 6">Belongs to the complex I subunit 1 family.</text>
</comment>
<evidence type="ECO:0000256" key="5">
    <source>
        <dbReference type="ARBA" id="ARBA00023136"/>
    </source>
</evidence>
<sequence length="192" mass="21253">MLFISQNQIPPPQMLLRSAYRGIERKDPGLEQDGLGYRAVSAVGGDKGRARTKHYDLQLKWSLMKSLLPCGRVWIREGNRSDVPLTQPGNGPGRTATLGMSASRPKAHFERQSGIKKHGRATYRETCTCGSGRGPRYTVLICVGPRNSSEIVMAQKQIWSGIPLFPVLVMFFISCLAETNQAPFHLPEAEAE</sequence>
<evidence type="ECO:0000256" key="4">
    <source>
        <dbReference type="ARBA" id="ARBA00022989"/>
    </source>
</evidence>
<dbReference type="PANTHER" id="PTHR11432">
    <property type="entry name" value="NADH DEHYDROGENASE SUBUNIT 1"/>
    <property type="match status" value="1"/>
</dbReference>
<evidence type="ECO:0000256" key="1">
    <source>
        <dbReference type="ARBA" id="ARBA00004141"/>
    </source>
</evidence>
<keyword evidence="6" id="KW-0520">NAD</keyword>
<proteinExistence type="inferred from homology"/>
<evidence type="ECO:0000313" key="7">
    <source>
        <dbReference type="EMBL" id="KVH89091.1"/>
    </source>
</evidence>
<dbReference type="GO" id="GO:0003954">
    <property type="term" value="F:NADH dehydrogenase activity"/>
    <property type="evidence" value="ECO:0007669"/>
    <property type="project" value="TreeGrafter"/>
</dbReference>
<evidence type="ECO:0000256" key="2">
    <source>
        <dbReference type="ARBA" id="ARBA00010535"/>
    </source>
</evidence>
<evidence type="ECO:0000256" key="6">
    <source>
        <dbReference type="RuleBase" id="RU000471"/>
    </source>
</evidence>
<comment type="caution">
    <text evidence="7">The sequence shown here is derived from an EMBL/GenBank/DDBJ whole genome shotgun (WGS) entry which is preliminary data.</text>
</comment>
<dbReference type="Proteomes" id="UP000243975">
    <property type="component" value="Unassembled WGS sequence"/>
</dbReference>
<dbReference type="AlphaFoldDB" id="A0A103XE97"/>
<name>A0A103XE97_CYNCS</name>
<dbReference type="EMBL" id="LEKV01005312">
    <property type="protein sequence ID" value="KVH89091.1"/>
    <property type="molecule type" value="Genomic_DNA"/>
</dbReference>
<comment type="subcellular location">
    <subcellularLocation>
        <location evidence="6">Cell membrane</location>
        <topology evidence="6">Multi-pass membrane protein</topology>
    </subcellularLocation>
    <subcellularLocation>
        <location evidence="1">Membrane</location>
        <topology evidence="1">Multi-pass membrane protein</topology>
    </subcellularLocation>
</comment>